<dbReference type="Proteomes" id="UP000255328">
    <property type="component" value="Unassembled WGS sequence"/>
</dbReference>
<dbReference type="Gene3D" id="3.30.2130.10">
    <property type="entry name" value="VC0802-like"/>
    <property type="match status" value="1"/>
</dbReference>
<evidence type="ECO:0000259" key="15">
    <source>
        <dbReference type="PROSITE" id="PS51671"/>
    </source>
</evidence>
<evidence type="ECO:0000256" key="4">
    <source>
        <dbReference type="ARBA" id="ARBA00010122"/>
    </source>
</evidence>
<feature type="binding site" evidence="12">
    <location>
        <position position="46"/>
    </location>
    <ligand>
        <name>substrate</name>
    </ligand>
</feature>
<dbReference type="Gene3D" id="3.40.1160.10">
    <property type="entry name" value="Acetylglutamate kinase-like"/>
    <property type="match status" value="1"/>
</dbReference>
<evidence type="ECO:0000256" key="3">
    <source>
        <dbReference type="ARBA" id="ARBA00005139"/>
    </source>
</evidence>
<gene>
    <name evidence="16" type="primary">lysC</name>
    <name evidence="16" type="ORF">NCTC10723_00483</name>
</gene>
<dbReference type="UniPathway" id="UPA00034">
    <property type="reaction ID" value="UER00015"/>
</dbReference>
<evidence type="ECO:0000256" key="11">
    <source>
        <dbReference type="ARBA" id="ARBA00047872"/>
    </source>
</evidence>
<evidence type="ECO:0000256" key="9">
    <source>
        <dbReference type="ARBA" id="ARBA00022840"/>
    </source>
</evidence>
<reference evidence="16 17" key="1">
    <citation type="submission" date="2018-06" db="EMBL/GenBank/DDBJ databases">
        <authorList>
            <consortium name="Pathogen Informatics"/>
            <person name="Doyle S."/>
        </authorList>
    </citation>
    <scope>NUCLEOTIDE SEQUENCE [LARGE SCALE GENOMIC DNA]</scope>
    <source>
        <strain evidence="16 17">NCTC10723</strain>
    </source>
</reference>
<name>A0A377GW30_9FUSO</name>
<dbReference type="GO" id="GO:0009089">
    <property type="term" value="P:lysine biosynthetic process via diaminopimelate"/>
    <property type="evidence" value="ECO:0007669"/>
    <property type="project" value="UniProtKB-UniPathway"/>
</dbReference>
<dbReference type="InterPro" id="IPR045865">
    <property type="entry name" value="ACT-like_dom_sf"/>
</dbReference>
<evidence type="ECO:0000256" key="2">
    <source>
        <dbReference type="ARBA" id="ARBA00004986"/>
    </source>
</evidence>
<evidence type="ECO:0000256" key="1">
    <source>
        <dbReference type="ARBA" id="ARBA00004766"/>
    </source>
</evidence>
<dbReference type="SUPFAM" id="SSF53633">
    <property type="entry name" value="Carbamate kinase-like"/>
    <property type="match status" value="1"/>
</dbReference>
<comment type="similarity">
    <text evidence="4 13">Belongs to the aspartokinase family.</text>
</comment>
<dbReference type="CDD" id="cd04923">
    <property type="entry name" value="ACT_AK-LysC-DapG-like_2"/>
    <property type="match status" value="1"/>
</dbReference>
<comment type="pathway">
    <text evidence="1 14">Amino-acid biosynthesis; L-lysine biosynthesis via DAP pathway; (S)-tetrahydrodipicolinate from L-aspartate: step 1/4.</text>
</comment>
<dbReference type="InterPro" id="IPR018042">
    <property type="entry name" value="Aspartate_kinase_CS"/>
</dbReference>
<evidence type="ECO:0000256" key="13">
    <source>
        <dbReference type="RuleBase" id="RU003448"/>
    </source>
</evidence>
<dbReference type="InterPro" id="IPR001341">
    <property type="entry name" value="Asp_kinase"/>
</dbReference>
<dbReference type="OrthoDB" id="9799110at2"/>
<evidence type="ECO:0000256" key="8">
    <source>
        <dbReference type="ARBA" id="ARBA00022777"/>
    </source>
</evidence>
<dbReference type="GO" id="GO:0004072">
    <property type="term" value="F:aspartate kinase activity"/>
    <property type="evidence" value="ECO:0007669"/>
    <property type="project" value="UniProtKB-EC"/>
</dbReference>
<keyword evidence="6 13" id="KW-0808">Transferase</keyword>
<dbReference type="Pfam" id="PF22468">
    <property type="entry name" value="ACT_9"/>
    <property type="match status" value="1"/>
</dbReference>
<dbReference type="PANTHER" id="PTHR21499">
    <property type="entry name" value="ASPARTATE KINASE"/>
    <property type="match status" value="1"/>
</dbReference>
<evidence type="ECO:0000256" key="5">
    <source>
        <dbReference type="ARBA" id="ARBA00022605"/>
    </source>
</evidence>
<feature type="binding site" evidence="12">
    <location>
        <begin position="171"/>
        <end position="172"/>
    </location>
    <ligand>
        <name>ATP</name>
        <dbReference type="ChEBI" id="CHEBI:30616"/>
    </ligand>
</feature>
<feature type="binding site" evidence="12">
    <location>
        <position position="177"/>
    </location>
    <ligand>
        <name>ATP</name>
        <dbReference type="ChEBI" id="CHEBI:30616"/>
    </ligand>
</feature>
<keyword evidence="7 12" id="KW-0547">Nucleotide-binding</keyword>
<feature type="binding site" evidence="12">
    <location>
        <begin position="6"/>
        <end position="9"/>
    </location>
    <ligand>
        <name>ATP</name>
        <dbReference type="ChEBI" id="CHEBI:30616"/>
    </ligand>
</feature>
<protein>
    <recommendedName>
        <fullName evidence="13">Aspartokinase</fullName>
        <ecNumber evidence="13">2.7.2.4</ecNumber>
    </recommendedName>
</protein>
<feature type="domain" description="ACT" evidence="15">
    <location>
        <begin position="342"/>
        <end position="400"/>
    </location>
</feature>
<dbReference type="InterPro" id="IPR002912">
    <property type="entry name" value="ACT_dom"/>
</dbReference>
<keyword evidence="17" id="KW-1185">Reference proteome</keyword>
<comment type="pathway">
    <text evidence="2 14">Amino-acid biosynthesis; L-methionine biosynthesis via de novo pathway; L-homoserine from L-aspartate: step 1/3.</text>
</comment>
<dbReference type="AlphaFoldDB" id="A0A377GW30"/>
<evidence type="ECO:0000256" key="10">
    <source>
        <dbReference type="ARBA" id="ARBA00023154"/>
    </source>
</evidence>
<evidence type="ECO:0000256" key="7">
    <source>
        <dbReference type="ARBA" id="ARBA00022741"/>
    </source>
</evidence>
<dbReference type="GO" id="GO:0009088">
    <property type="term" value="P:threonine biosynthetic process"/>
    <property type="evidence" value="ECO:0007669"/>
    <property type="project" value="UniProtKB-UniPathway"/>
</dbReference>
<dbReference type="InterPro" id="IPR036393">
    <property type="entry name" value="AceGlu_kinase-like_sf"/>
</dbReference>
<dbReference type="InterPro" id="IPR054352">
    <property type="entry name" value="ACT_Aspartokinase"/>
</dbReference>
<dbReference type="GO" id="GO:0009090">
    <property type="term" value="P:homoserine biosynthetic process"/>
    <property type="evidence" value="ECO:0007669"/>
    <property type="project" value="TreeGrafter"/>
</dbReference>
<evidence type="ECO:0000313" key="16">
    <source>
        <dbReference type="EMBL" id="STO31043.1"/>
    </source>
</evidence>
<feature type="binding site" evidence="12">
    <location>
        <position position="182"/>
    </location>
    <ligand>
        <name>ATP</name>
        <dbReference type="ChEBI" id="CHEBI:30616"/>
    </ligand>
</feature>
<keyword evidence="10" id="KW-0457">Lysine biosynthesis</keyword>
<dbReference type="InterPro" id="IPR001048">
    <property type="entry name" value="Asp/Glu/Uridylate_kinase"/>
</dbReference>
<proteinExistence type="inferred from homology"/>
<dbReference type="FunFam" id="3.40.1160.10:FF:000002">
    <property type="entry name" value="Aspartokinase"/>
    <property type="match status" value="1"/>
</dbReference>
<accession>A0A377GW30</accession>
<dbReference type="NCBIfam" id="TIGR00657">
    <property type="entry name" value="asp_kinases"/>
    <property type="match status" value="1"/>
</dbReference>
<dbReference type="PANTHER" id="PTHR21499:SF68">
    <property type="entry name" value="ASPARTOKINASE 2"/>
    <property type="match status" value="1"/>
</dbReference>
<keyword evidence="9 12" id="KW-0067">ATP-binding</keyword>
<dbReference type="InterPro" id="IPR041740">
    <property type="entry name" value="AKii-LysC-BS"/>
</dbReference>
<dbReference type="PROSITE" id="PS51671">
    <property type="entry name" value="ACT"/>
    <property type="match status" value="1"/>
</dbReference>
<dbReference type="GO" id="GO:0005829">
    <property type="term" value="C:cytosol"/>
    <property type="evidence" value="ECO:0007669"/>
    <property type="project" value="TreeGrafter"/>
</dbReference>
<dbReference type="NCBIfam" id="NF005154">
    <property type="entry name" value="PRK06635.1-2"/>
    <property type="match status" value="1"/>
</dbReference>
<dbReference type="GO" id="GO:0005524">
    <property type="term" value="F:ATP binding"/>
    <property type="evidence" value="ECO:0007669"/>
    <property type="project" value="UniProtKB-KW"/>
</dbReference>
<dbReference type="PROSITE" id="PS00324">
    <property type="entry name" value="ASPARTOKINASE"/>
    <property type="match status" value="1"/>
</dbReference>
<evidence type="ECO:0000256" key="6">
    <source>
        <dbReference type="ARBA" id="ARBA00022679"/>
    </source>
</evidence>
<dbReference type="UniPathway" id="UPA00051">
    <property type="reaction ID" value="UER00462"/>
</dbReference>
<comment type="catalytic activity">
    <reaction evidence="11 13">
        <text>L-aspartate + ATP = 4-phospho-L-aspartate + ADP</text>
        <dbReference type="Rhea" id="RHEA:23776"/>
        <dbReference type="ChEBI" id="CHEBI:29991"/>
        <dbReference type="ChEBI" id="CHEBI:30616"/>
        <dbReference type="ChEBI" id="CHEBI:57535"/>
        <dbReference type="ChEBI" id="CHEBI:456216"/>
        <dbReference type="EC" id="2.7.2.4"/>
    </reaction>
</comment>
<dbReference type="EC" id="2.7.2.4" evidence="13"/>
<dbReference type="NCBIfam" id="NF005155">
    <property type="entry name" value="PRK06635.1-4"/>
    <property type="match status" value="1"/>
</dbReference>
<dbReference type="RefSeq" id="WP_115268994.1">
    <property type="nucleotide sequence ID" value="NZ_CASFEE010000001.1"/>
</dbReference>
<evidence type="ECO:0000256" key="14">
    <source>
        <dbReference type="RuleBase" id="RU004249"/>
    </source>
</evidence>
<dbReference type="UniPathway" id="UPA00050">
    <property type="reaction ID" value="UER00461"/>
</dbReference>
<dbReference type="CDD" id="cd04261">
    <property type="entry name" value="AAK_AKii-LysC-BS"/>
    <property type="match status" value="1"/>
</dbReference>
<evidence type="ECO:0000313" key="17">
    <source>
        <dbReference type="Proteomes" id="UP000255328"/>
    </source>
</evidence>
<dbReference type="SUPFAM" id="SSF55021">
    <property type="entry name" value="ACT-like"/>
    <property type="match status" value="2"/>
</dbReference>
<comment type="pathway">
    <text evidence="3 14">Amino-acid biosynthesis; L-threonine biosynthesis; L-threonine from L-aspartate: step 1/5.</text>
</comment>
<dbReference type="Pfam" id="PF00696">
    <property type="entry name" value="AA_kinase"/>
    <property type="match status" value="1"/>
</dbReference>
<keyword evidence="8 13" id="KW-0418">Kinase</keyword>
<feature type="binding site" evidence="12">
    <location>
        <position position="73"/>
    </location>
    <ligand>
        <name>substrate</name>
    </ligand>
</feature>
<dbReference type="InterPro" id="IPR005260">
    <property type="entry name" value="Asp_kin_monofn"/>
</dbReference>
<organism evidence="16 17">
    <name type="scientific">Fusobacterium necrogenes</name>
    <dbReference type="NCBI Taxonomy" id="858"/>
    <lineage>
        <taxon>Bacteria</taxon>
        <taxon>Fusobacteriati</taxon>
        <taxon>Fusobacteriota</taxon>
        <taxon>Fusobacteriia</taxon>
        <taxon>Fusobacteriales</taxon>
        <taxon>Fusobacteriaceae</taxon>
        <taxon>Fusobacterium</taxon>
    </lineage>
</organism>
<sequence>MRVVLKYGGSSVATIEKIQKIAEYIIGLKEKYEDVVVVVSAMGKTTDRLISLAKEITENPSQRELDSLMATGEQQSIALLSIALNSKGQKAISLTGFQAGIRTSGVHTKNKIESISSDSIEGYLKNGNVVIVAGFQGINENGDITTLGRGGSDTSAVALAAALNCECRIYTDVDGIYSVDPRLYPKAKFLDRISYEEMMEMANLGAGVMETRAVELGKKFGIPIFVGRSLSEIGGTYIMEKNVALEEKLVTGISITKEIVVTTISNIPFSSENIAKIFSIIDGCGLNINMITQNLNKYMRAELSFSSQLSEKYLLNQIIDKIRADFPECDINLCEHLGMLSIVGVGMINNSGIAGKFFSVLSKNGINFYQITTSEISISCSIDRENIQKAVEAVAQEFSL</sequence>
<evidence type="ECO:0000256" key="12">
    <source>
        <dbReference type="PIRSR" id="PIRSR000726-1"/>
    </source>
</evidence>
<keyword evidence="5 14" id="KW-0028">Amino-acid biosynthesis</keyword>
<dbReference type="EMBL" id="UGGU01000003">
    <property type="protein sequence ID" value="STO31043.1"/>
    <property type="molecule type" value="Genomic_DNA"/>
</dbReference>
<dbReference type="PIRSF" id="PIRSF000726">
    <property type="entry name" value="Asp_kin"/>
    <property type="match status" value="1"/>
</dbReference>